<name>A0A4R4SG71_9ACTN</name>
<evidence type="ECO:0000313" key="3">
    <source>
        <dbReference type="Proteomes" id="UP000295345"/>
    </source>
</evidence>
<keyword evidence="1" id="KW-0472">Membrane</keyword>
<dbReference type="Proteomes" id="UP000295345">
    <property type="component" value="Unassembled WGS sequence"/>
</dbReference>
<organism evidence="2 3">
    <name type="scientific">Streptomyces hainanensis</name>
    <dbReference type="NCBI Taxonomy" id="402648"/>
    <lineage>
        <taxon>Bacteria</taxon>
        <taxon>Bacillati</taxon>
        <taxon>Actinomycetota</taxon>
        <taxon>Actinomycetes</taxon>
        <taxon>Kitasatosporales</taxon>
        <taxon>Streptomycetaceae</taxon>
        <taxon>Streptomyces</taxon>
    </lineage>
</organism>
<feature type="transmembrane region" description="Helical" evidence="1">
    <location>
        <begin position="175"/>
        <end position="197"/>
    </location>
</feature>
<dbReference type="PANTHER" id="PTHR37305:SF1">
    <property type="entry name" value="MEMBRANE PROTEIN"/>
    <property type="match status" value="1"/>
</dbReference>
<proteinExistence type="predicted"/>
<comment type="caution">
    <text evidence="2">The sequence shown here is derived from an EMBL/GenBank/DDBJ whole genome shotgun (WGS) entry which is preliminary data.</text>
</comment>
<evidence type="ECO:0000313" key="2">
    <source>
        <dbReference type="EMBL" id="TDC62390.1"/>
    </source>
</evidence>
<dbReference type="OrthoDB" id="3297477at2"/>
<dbReference type="EMBL" id="SMKI01000652">
    <property type="protein sequence ID" value="TDC62390.1"/>
    <property type="molecule type" value="Genomic_DNA"/>
</dbReference>
<feature type="transmembrane region" description="Helical" evidence="1">
    <location>
        <begin position="141"/>
        <end position="163"/>
    </location>
</feature>
<keyword evidence="3" id="KW-1185">Reference proteome</keyword>
<protein>
    <submittedName>
        <fullName evidence="2">ABC transporter permease</fullName>
    </submittedName>
</protein>
<feature type="transmembrane region" description="Helical" evidence="1">
    <location>
        <begin position="94"/>
        <end position="121"/>
    </location>
</feature>
<dbReference type="GO" id="GO:0005886">
    <property type="term" value="C:plasma membrane"/>
    <property type="evidence" value="ECO:0007669"/>
    <property type="project" value="UniProtKB-SubCell"/>
</dbReference>
<gene>
    <name evidence="2" type="ORF">E1283_34170</name>
</gene>
<evidence type="ECO:0000256" key="1">
    <source>
        <dbReference type="SAM" id="Phobius"/>
    </source>
</evidence>
<reference evidence="2 3" key="1">
    <citation type="submission" date="2019-03" db="EMBL/GenBank/DDBJ databases">
        <title>Draft genome sequences of novel Actinobacteria.</title>
        <authorList>
            <person name="Sahin N."/>
            <person name="Ay H."/>
            <person name="Saygin H."/>
        </authorList>
    </citation>
    <scope>NUCLEOTIDE SEQUENCE [LARGE SCALE GENOMIC DNA]</scope>
    <source>
        <strain evidence="2 3">DSM 41900</strain>
    </source>
</reference>
<accession>A0A4R4SG71</accession>
<feature type="transmembrane region" description="Helical" evidence="1">
    <location>
        <begin position="221"/>
        <end position="245"/>
    </location>
</feature>
<dbReference type="RefSeq" id="WP_132822056.1">
    <property type="nucleotide sequence ID" value="NZ_SMKI01000652.1"/>
</dbReference>
<sequence>MRRLVGAEWLKARTLRSTVWSLAGTVVLATGLGAMLGAGLRDHEDRDFAPLVAGSLGLTLAQLCLVVFAVQAIGGEYASGTIRASLLATPRRGAFYAAKIIATVVPAGAVAAVAVAGAFLAAQATMGDRGVTPWAPGAPRALLGGWLYLTLITLLALGVATLLRRPAAALGTLLPLLFLGSQGLGNVPAVGAVLQFLPDQAGSLVLGTAGPPDDPTFDRAYGPWTGVGILAAWSAASLLAGWLALRRRDA</sequence>
<dbReference type="GO" id="GO:0140359">
    <property type="term" value="F:ABC-type transporter activity"/>
    <property type="evidence" value="ECO:0007669"/>
    <property type="project" value="InterPro"/>
</dbReference>
<keyword evidence="1" id="KW-0812">Transmembrane</keyword>
<dbReference type="PANTHER" id="PTHR37305">
    <property type="entry name" value="INTEGRAL MEMBRANE PROTEIN-RELATED"/>
    <property type="match status" value="1"/>
</dbReference>
<feature type="transmembrane region" description="Helical" evidence="1">
    <location>
        <begin position="52"/>
        <end position="73"/>
    </location>
</feature>
<keyword evidence="1" id="KW-1133">Transmembrane helix</keyword>
<dbReference type="AlphaFoldDB" id="A0A4R4SG71"/>
<feature type="transmembrane region" description="Helical" evidence="1">
    <location>
        <begin position="20"/>
        <end position="40"/>
    </location>
</feature>